<dbReference type="Pfam" id="PF08385">
    <property type="entry name" value="DHC_N1"/>
    <property type="match status" value="1"/>
</dbReference>
<protein>
    <recommendedName>
        <fullName evidence="3">Dynein heavy chain tail domain-containing protein</fullName>
    </recommendedName>
</protein>
<dbReference type="InterPro" id="IPR026983">
    <property type="entry name" value="DHC"/>
</dbReference>
<keyword evidence="5" id="KW-1185">Reference proteome</keyword>
<evidence type="ECO:0000313" key="4">
    <source>
        <dbReference type="EnsemblMetazoa" id="AMAM012593-PA"/>
    </source>
</evidence>
<reference evidence="4" key="2">
    <citation type="submission" date="2020-05" db="UniProtKB">
        <authorList>
            <consortium name="EnsemblMetazoa"/>
        </authorList>
    </citation>
    <scope>IDENTIFICATION</scope>
    <source>
        <strain evidence="4">maculatus3</strain>
    </source>
</reference>
<name>A0A182SSL6_9DIPT</name>
<evidence type="ECO:0000256" key="2">
    <source>
        <dbReference type="SAM" id="Coils"/>
    </source>
</evidence>
<reference evidence="5" key="1">
    <citation type="submission" date="2013-09" db="EMBL/GenBank/DDBJ databases">
        <title>The Genome Sequence of Anopheles maculatus species B.</title>
        <authorList>
            <consortium name="The Broad Institute Genomics Platform"/>
            <person name="Neafsey D.E."/>
            <person name="Besansky N."/>
            <person name="Howell P."/>
            <person name="Walton C."/>
            <person name="Young S.K."/>
            <person name="Zeng Q."/>
            <person name="Gargeya S."/>
            <person name="Fitzgerald M."/>
            <person name="Haas B."/>
            <person name="Abouelleil A."/>
            <person name="Allen A.W."/>
            <person name="Alvarado L."/>
            <person name="Arachchi H.M."/>
            <person name="Berlin A.M."/>
            <person name="Chapman S.B."/>
            <person name="Gainer-Dewar J."/>
            <person name="Goldberg J."/>
            <person name="Griggs A."/>
            <person name="Gujja S."/>
            <person name="Hansen M."/>
            <person name="Howarth C."/>
            <person name="Imamovic A."/>
            <person name="Ireland A."/>
            <person name="Larimer J."/>
            <person name="McCowan C."/>
            <person name="Murphy C."/>
            <person name="Pearson M."/>
            <person name="Poon T.W."/>
            <person name="Priest M."/>
            <person name="Roberts A."/>
            <person name="Saif S."/>
            <person name="Shea T."/>
            <person name="Sisk P."/>
            <person name="Sykes S."/>
            <person name="Wortman J."/>
            <person name="Nusbaum C."/>
            <person name="Birren B."/>
        </authorList>
    </citation>
    <scope>NUCLEOTIDE SEQUENCE [LARGE SCALE GENOMIC DNA]</scope>
    <source>
        <strain evidence="5">maculatus3</strain>
    </source>
</reference>
<comment type="similarity">
    <text evidence="1">Belongs to the dynein heavy chain family.</text>
</comment>
<organism evidence="4 5">
    <name type="scientific">Anopheles maculatus</name>
    <dbReference type="NCBI Taxonomy" id="74869"/>
    <lineage>
        <taxon>Eukaryota</taxon>
        <taxon>Metazoa</taxon>
        <taxon>Ecdysozoa</taxon>
        <taxon>Arthropoda</taxon>
        <taxon>Hexapoda</taxon>
        <taxon>Insecta</taxon>
        <taxon>Pterygota</taxon>
        <taxon>Neoptera</taxon>
        <taxon>Endopterygota</taxon>
        <taxon>Diptera</taxon>
        <taxon>Nematocera</taxon>
        <taxon>Culicoidea</taxon>
        <taxon>Culicidae</taxon>
        <taxon>Anophelinae</taxon>
        <taxon>Anopheles</taxon>
        <taxon>Anopheles maculatus group</taxon>
    </lineage>
</organism>
<feature type="domain" description="Dynein heavy chain tail" evidence="3">
    <location>
        <begin position="274"/>
        <end position="573"/>
    </location>
</feature>
<evidence type="ECO:0000256" key="1">
    <source>
        <dbReference type="ARBA" id="ARBA00008887"/>
    </source>
</evidence>
<dbReference type="GO" id="GO:0051959">
    <property type="term" value="F:dynein light intermediate chain binding"/>
    <property type="evidence" value="ECO:0007669"/>
    <property type="project" value="InterPro"/>
</dbReference>
<dbReference type="VEuPathDB" id="VectorBase:AMAM012593"/>
<dbReference type="GO" id="GO:0045505">
    <property type="term" value="F:dynein intermediate chain binding"/>
    <property type="evidence" value="ECO:0007669"/>
    <property type="project" value="InterPro"/>
</dbReference>
<dbReference type="PANTHER" id="PTHR46532:SF4">
    <property type="entry name" value="AAA+ ATPASE DOMAIN-CONTAINING PROTEIN"/>
    <property type="match status" value="1"/>
</dbReference>
<feature type="coiled-coil region" evidence="2">
    <location>
        <begin position="559"/>
        <end position="586"/>
    </location>
</feature>
<proteinExistence type="inferred from homology"/>
<evidence type="ECO:0000313" key="5">
    <source>
        <dbReference type="Proteomes" id="UP000075901"/>
    </source>
</evidence>
<accession>A0A182SSL6</accession>
<keyword evidence="2" id="KW-0175">Coiled coil</keyword>
<dbReference type="PANTHER" id="PTHR46532">
    <property type="entry name" value="MALE FERTILITY FACTOR KL5"/>
    <property type="match status" value="1"/>
</dbReference>
<dbReference type="Proteomes" id="UP000075901">
    <property type="component" value="Unassembled WGS sequence"/>
</dbReference>
<sequence>MADPDPDRHLKKVLNVIGVSTKIGNVVQLVKRRRGSPPKITEEQEIQQRLEKSKEARSERLNILATKHRHVLEVGAYILAEDQDYAAECVADRMTDVQLLDSFFEPEGVKALLLFHGMRPPPGMDTGRYNAKMKQDTNQVWITDGRSGKVTVVCVGVCRHSNVKPIETKGLSDEILFTYIAIPEECSIVYSLVSILEKVLKPAIDHIRDYGHCNDVQKSNFKYGVNRFINFLKSTEKDISQRIVFDLDRDLYLGFLLTAIQVQETARDRERMGRVEQIFSRWMEQVQYALTQGDQIEQAPHYVGPLVELEYWRTILTRYTSISEFTESKVFLQFLESLKISRGKLVKVWEGLAAELSNKLIESRDNVRFISSIERFWDPLYRCEPQEATRSIPSLLEVIRHVYKSSMYYNTSDRITGLLTKIANQIIINCRLYLTDRGTIRIYHQPKQVLITKITICHNLDAAFRSSYNQTVQKMTDSPTETPWECSQVFVFGKLNHFKLRLARILEIMEIYLKYEIIDHVAISGTEIFSGRIKAAYETLTSKPYDPLIYTEQQFDTDYECYLKEVETAELELVRLQLNKAAILSEIHPLIVTTMQLQGDCCDIIPSLEDVQFSFERVVLNVVETFYAISTWGRQAKSAERKTRRPVLAEQRAERDWFKLISEHKEVTRMVHEFDGGMLLLKPDISYVLKQVYNHYEYLWKQNLFTVTLESKPELFEKIKEDLAAVTYSSHIGPIVIKLDAVVELVLRRFFAFYNIRIEEIVDFITKHDETLKRTLVDLDDIRMAMDCLQMVQ</sequence>
<evidence type="ECO:0000259" key="3">
    <source>
        <dbReference type="Pfam" id="PF08385"/>
    </source>
</evidence>
<dbReference type="InterPro" id="IPR013594">
    <property type="entry name" value="Dynein_heavy_tail"/>
</dbReference>
<dbReference type="AlphaFoldDB" id="A0A182SSL6"/>
<dbReference type="GO" id="GO:0007018">
    <property type="term" value="P:microtubule-based movement"/>
    <property type="evidence" value="ECO:0007669"/>
    <property type="project" value="InterPro"/>
</dbReference>
<dbReference type="EnsemblMetazoa" id="AMAM012593-RA">
    <property type="protein sequence ID" value="AMAM012593-PA"/>
    <property type="gene ID" value="AMAM012593"/>
</dbReference>
<dbReference type="GO" id="GO:0005858">
    <property type="term" value="C:axonemal dynein complex"/>
    <property type="evidence" value="ECO:0007669"/>
    <property type="project" value="TreeGrafter"/>
</dbReference>